<sequence>MDPYVKMLNLMKRKGAESNPLSICIAKVNSPPPEIIIQTNDLQLYKDDLYIADYLLSGYSRQASVTNTDGTAVSFLDTIKIGDELAVLPTKDNQTWIILCKVVKCSD</sequence>
<protein>
    <recommendedName>
        <fullName evidence="3">DUF2577 domain-containing protein</fullName>
    </recommendedName>
</protein>
<reference evidence="2" key="1">
    <citation type="submission" date="2014-12" db="EMBL/GenBank/DDBJ databases">
        <title>Genome sequence of Clostridium beijerinckii strain 59B.</title>
        <authorList>
            <person name="Little G.T."/>
            <person name="Minton N.P."/>
        </authorList>
    </citation>
    <scope>NUCLEOTIDE SEQUENCE [LARGE SCALE GENOMIC DNA]</scope>
    <source>
        <strain evidence="2">59B</strain>
    </source>
</reference>
<dbReference type="KEGG" id="cbei:LF65_03878"/>
<evidence type="ECO:0008006" key="3">
    <source>
        <dbReference type="Google" id="ProtNLM"/>
    </source>
</evidence>
<dbReference type="Proteomes" id="UP000031866">
    <property type="component" value="Chromosome"/>
</dbReference>
<dbReference type="EMBL" id="CP010086">
    <property type="protein sequence ID" value="AJH00430.1"/>
    <property type="molecule type" value="Genomic_DNA"/>
</dbReference>
<organism evidence="1 2">
    <name type="scientific">Clostridium beijerinckii</name>
    <name type="common">Clostridium MP</name>
    <dbReference type="NCBI Taxonomy" id="1520"/>
    <lineage>
        <taxon>Bacteria</taxon>
        <taxon>Bacillati</taxon>
        <taxon>Bacillota</taxon>
        <taxon>Clostridia</taxon>
        <taxon>Eubacteriales</taxon>
        <taxon>Clostridiaceae</taxon>
        <taxon>Clostridium</taxon>
    </lineage>
</organism>
<gene>
    <name evidence="1" type="ORF">LF65_03878</name>
</gene>
<dbReference type="Pfam" id="PF10844">
    <property type="entry name" value="DUF2577"/>
    <property type="match status" value="1"/>
</dbReference>
<dbReference type="STRING" id="1520.LF65_03878"/>
<dbReference type="AlphaFoldDB" id="A0A0B5QDV5"/>
<name>A0A0B5QDV5_CLOBE</name>
<evidence type="ECO:0000313" key="2">
    <source>
        <dbReference type="Proteomes" id="UP000031866"/>
    </source>
</evidence>
<evidence type="ECO:0000313" key="1">
    <source>
        <dbReference type="EMBL" id="AJH00430.1"/>
    </source>
</evidence>
<dbReference type="OrthoDB" id="1908948at2"/>
<dbReference type="RefSeq" id="WP_041898191.1">
    <property type="nucleotide sequence ID" value="NZ_CP010086.2"/>
</dbReference>
<dbReference type="InterPro" id="IPR022555">
    <property type="entry name" value="DUF2577"/>
</dbReference>
<accession>A0A0B5QDV5</accession>
<proteinExistence type="predicted"/>